<dbReference type="OrthoDB" id="3266666at2"/>
<reference evidence="1 2" key="1">
    <citation type="submission" date="2018-11" db="EMBL/GenBank/DDBJ databases">
        <title>Multidrug-resistant genes are associated with an 42-kb island TGI1 carrying a complex class 1 integron in a Trueperella pyogenes.</title>
        <authorList>
            <person name="Dong W."/>
        </authorList>
    </citation>
    <scope>NUCLEOTIDE SEQUENCE [LARGE SCALE GENOMIC DNA]</scope>
    <source>
        <strain evidence="1 2">TP4</strain>
    </source>
</reference>
<organism evidence="1 2">
    <name type="scientific">Trueperella pyogenes</name>
    <dbReference type="NCBI Taxonomy" id="1661"/>
    <lineage>
        <taxon>Bacteria</taxon>
        <taxon>Bacillati</taxon>
        <taxon>Actinomycetota</taxon>
        <taxon>Actinomycetes</taxon>
        <taxon>Actinomycetales</taxon>
        <taxon>Actinomycetaceae</taxon>
        <taxon>Trueperella</taxon>
    </lineage>
</organism>
<evidence type="ECO:0000313" key="1">
    <source>
        <dbReference type="EMBL" id="AZR07243.1"/>
    </source>
</evidence>
<sequence length="150" mass="15969">MSIIITNQYLTSICELLASLPLAGAASRARSKVLAMTTLAAQDLAESELELAREHALCDTTGTPEVDGDGHIRFATPEQAAAFIQARGVLLAERAELSGPSYTTMARTLYEALTELTRPFSGDEAAAYDHLCDALEAHLAATKEEVSGDE</sequence>
<dbReference type="RefSeq" id="WP_053793917.1">
    <property type="nucleotide sequence ID" value="NZ_CP012649.1"/>
</dbReference>
<evidence type="ECO:0008006" key="3">
    <source>
        <dbReference type="Google" id="ProtNLM"/>
    </source>
</evidence>
<dbReference type="EMBL" id="CP033905">
    <property type="protein sequence ID" value="AZR07243.1"/>
    <property type="molecule type" value="Genomic_DNA"/>
</dbReference>
<evidence type="ECO:0000313" key="2">
    <source>
        <dbReference type="Proteomes" id="UP000275951"/>
    </source>
</evidence>
<protein>
    <recommendedName>
        <fullName evidence="3">DUF1617 family protein</fullName>
    </recommendedName>
</protein>
<gene>
    <name evidence="1" type="ORF">EBQ10_08020</name>
</gene>
<dbReference type="Proteomes" id="UP000275951">
    <property type="component" value="Chromosome"/>
</dbReference>
<accession>A0A3Q9GN10</accession>
<dbReference type="AlphaFoldDB" id="A0A3Q9GN10"/>
<name>A0A3Q9GN10_9ACTO</name>
<dbReference type="GeneID" id="97532381"/>
<proteinExistence type="predicted"/>